<dbReference type="Gene3D" id="1.10.10.10">
    <property type="entry name" value="Winged helix-like DNA-binding domain superfamily/Winged helix DNA-binding domain"/>
    <property type="match status" value="1"/>
</dbReference>
<dbReference type="PANTHER" id="PTHR43132">
    <property type="entry name" value="ARSENICAL RESISTANCE OPERON REPRESSOR ARSR-RELATED"/>
    <property type="match status" value="1"/>
</dbReference>
<evidence type="ECO:0000313" key="6">
    <source>
        <dbReference type="Proteomes" id="UP001611075"/>
    </source>
</evidence>
<protein>
    <submittedName>
        <fullName evidence="5">ArsR family transcriptional regulator</fullName>
    </submittedName>
</protein>
<dbReference type="SMART" id="SM00418">
    <property type="entry name" value="HTH_ARSR"/>
    <property type="match status" value="1"/>
</dbReference>
<comment type="caution">
    <text evidence="5">The sequence shown here is derived from an EMBL/GenBank/DDBJ whole genome shotgun (WGS) entry which is preliminary data.</text>
</comment>
<keyword evidence="3" id="KW-0804">Transcription</keyword>
<organism evidence="5 6">
    <name type="scientific">Micromonospora rubida</name>
    <dbReference type="NCBI Taxonomy" id="2697657"/>
    <lineage>
        <taxon>Bacteria</taxon>
        <taxon>Bacillati</taxon>
        <taxon>Actinomycetota</taxon>
        <taxon>Actinomycetes</taxon>
        <taxon>Micromonosporales</taxon>
        <taxon>Micromonosporaceae</taxon>
        <taxon>Micromonospora</taxon>
    </lineage>
</organism>
<keyword evidence="1" id="KW-0805">Transcription regulation</keyword>
<evidence type="ECO:0000313" key="5">
    <source>
        <dbReference type="EMBL" id="MFI0796868.1"/>
    </source>
</evidence>
<dbReference type="RefSeq" id="WP_396685382.1">
    <property type="nucleotide sequence ID" value="NZ_JBIRPU010000036.1"/>
</dbReference>
<dbReference type="Proteomes" id="UP001611075">
    <property type="component" value="Unassembled WGS sequence"/>
</dbReference>
<dbReference type="InterPro" id="IPR036390">
    <property type="entry name" value="WH_DNA-bd_sf"/>
</dbReference>
<keyword evidence="2" id="KW-0238">DNA-binding</keyword>
<dbReference type="InterPro" id="IPR001845">
    <property type="entry name" value="HTH_ArsR_DNA-bd_dom"/>
</dbReference>
<proteinExistence type="predicted"/>
<keyword evidence="6" id="KW-1185">Reference proteome</keyword>
<dbReference type="InterPro" id="IPR036388">
    <property type="entry name" value="WH-like_DNA-bd_sf"/>
</dbReference>
<name>A0ABW7SXV3_9ACTN</name>
<dbReference type="PANTHER" id="PTHR43132:SF8">
    <property type="entry name" value="HTH-TYPE TRANSCRIPTIONAL REGULATOR KMTR"/>
    <property type="match status" value="1"/>
</dbReference>
<gene>
    <name evidence="5" type="ORF">ACH4OY_29900</name>
</gene>
<dbReference type="InterPro" id="IPR011991">
    <property type="entry name" value="ArsR-like_HTH"/>
</dbReference>
<dbReference type="SUPFAM" id="SSF46785">
    <property type="entry name" value="Winged helix' DNA-binding domain"/>
    <property type="match status" value="1"/>
</dbReference>
<dbReference type="Pfam" id="PF01022">
    <property type="entry name" value="HTH_5"/>
    <property type="match status" value="1"/>
</dbReference>
<reference evidence="5 6" key="1">
    <citation type="submission" date="2024-10" db="EMBL/GenBank/DDBJ databases">
        <title>The Natural Products Discovery Center: Release of the First 8490 Sequenced Strains for Exploring Actinobacteria Biosynthetic Diversity.</title>
        <authorList>
            <person name="Kalkreuter E."/>
            <person name="Kautsar S.A."/>
            <person name="Yang D."/>
            <person name="Bader C.D."/>
            <person name="Teijaro C.N."/>
            <person name="Fluegel L."/>
            <person name="Davis C.M."/>
            <person name="Simpson J.R."/>
            <person name="Lauterbach L."/>
            <person name="Steele A.D."/>
            <person name="Gui C."/>
            <person name="Meng S."/>
            <person name="Li G."/>
            <person name="Viehrig K."/>
            <person name="Ye F."/>
            <person name="Su P."/>
            <person name="Kiefer A.F."/>
            <person name="Nichols A."/>
            <person name="Cepeda A.J."/>
            <person name="Yan W."/>
            <person name="Fan B."/>
            <person name="Jiang Y."/>
            <person name="Adhikari A."/>
            <person name="Zheng C.-J."/>
            <person name="Schuster L."/>
            <person name="Cowan T.M."/>
            <person name="Smanski M.J."/>
            <person name="Chevrette M.G."/>
            <person name="De Carvalho L.P.S."/>
            <person name="Shen B."/>
        </authorList>
    </citation>
    <scope>NUCLEOTIDE SEQUENCE [LARGE SCALE GENOMIC DNA]</scope>
    <source>
        <strain evidence="5 6">NPDC021253</strain>
    </source>
</reference>
<dbReference type="InterPro" id="IPR051011">
    <property type="entry name" value="Metal_resp_trans_reg"/>
</dbReference>
<evidence type="ECO:0000256" key="3">
    <source>
        <dbReference type="ARBA" id="ARBA00023163"/>
    </source>
</evidence>
<evidence type="ECO:0000259" key="4">
    <source>
        <dbReference type="SMART" id="SM00418"/>
    </source>
</evidence>
<sequence length="335" mass="35933">MIRVKVAGSALPELRLAVSPLWDTIGSLSTLALGRASPWPYSDWCRVAERALLRRQGAELLAWTRRLGGPAPAFLTPIPAGPDFGIEQETRQLLEQLSQLPEQTLAELAASAAPWVRLDVSAWMRWLSDAILDYWDAAMAPYWTAMHTALQEDVLLRAHTLAGQGAGAVLSTLDQRVRWTASVLELPAAVPSGVVSCDERLVLVPLIFGRRMTRCVSNGAGRVAVSYQGRGTVVLSRPRPPASLAPDQPARGDRLALLIGRGKAAVLRGLSVPSTTSDLAGALGMSASTVSQHLSTLLAADVVRKRRMGVRVVYALEHAGLALLRHVDGDDAAPM</sequence>
<accession>A0ABW7SXV3</accession>
<dbReference type="EMBL" id="JBIRPU010000036">
    <property type="protein sequence ID" value="MFI0796868.1"/>
    <property type="molecule type" value="Genomic_DNA"/>
</dbReference>
<feature type="domain" description="HTH arsR-type" evidence="4">
    <location>
        <begin position="253"/>
        <end position="326"/>
    </location>
</feature>
<dbReference type="CDD" id="cd00090">
    <property type="entry name" value="HTH_ARSR"/>
    <property type="match status" value="1"/>
</dbReference>
<evidence type="ECO:0000256" key="1">
    <source>
        <dbReference type="ARBA" id="ARBA00023015"/>
    </source>
</evidence>
<evidence type="ECO:0000256" key="2">
    <source>
        <dbReference type="ARBA" id="ARBA00023125"/>
    </source>
</evidence>